<dbReference type="Proteomes" id="UP000054423">
    <property type="component" value="Unassembled WGS sequence"/>
</dbReference>
<evidence type="ECO:0000313" key="1">
    <source>
        <dbReference type="EMBL" id="ETL81516.1"/>
    </source>
</evidence>
<gene>
    <name evidence="1" type="ORF">L917_18162</name>
</gene>
<dbReference type="AlphaFoldDB" id="W2K8I0"/>
<protein>
    <submittedName>
        <fullName evidence="1">Uncharacterized protein</fullName>
    </submittedName>
</protein>
<name>W2K8I0_PHYNI</name>
<sequence length="39" mass="3882">MASNITEGFMASDKVGGLVLPLTIKTLGDSSGGHPHVSG</sequence>
<proteinExistence type="predicted"/>
<organism evidence="1">
    <name type="scientific">Phytophthora nicotianae</name>
    <name type="common">Potato buckeye rot agent</name>
    <name type="synonym">Phytophthora parasitica</name>
    <dbReference type="NCBI Taxonomy" id="4792"/>
    <lineage>
        <taxon>Eukaryota</taxon>
        <taxon>Sar</taxon>
        <taxon>Stramenopiles</taxon>
        <taxon>Oomycota</taxon>
        <taxon>Peronosporomycetes</taxon>
        <taxon>Peronosporales</taxon>
        <taxon>Peronosporaceae</taxon>
        <taxon>Phytophthora</taxon>
    </lineage>
</organism>
<accession>W2K8I0</accession>
<dbReference type="EMBL" id="KI682499">
    <property type="protein sequence ID" value="ETL81516.1"/>
    <property type="molecule type" value="Genomic_DNA"/>
</dbReference>
<reference evidence="1" key="1">
    <citation type="submission" date="2013-11" db="EMBL/GenBank/DDBJ databases">
        <title>The Genome Sequence of Phytophthora parasitica CHvinca01.</title>
        <authorList>
            <consortium name="The Broad Institute Genomics Platform"/>
            <person name="Russ C."/>
            <person name="Tyler B."/>
            <person name="Panabieres F."/>
            <person name="Shan W."/>
            <person name="Tripathy S."/>
            <person name="Grunwald N."/>
            <person name="Machado M."/>
            <person name="Johnson C.S."/>
            <person name="Arredondo F."/>
            <person name="Hong C."/>
            <person name="Coffey M."/>
            <person name="Young S.K."/>
            <person name="Zeng Q."/>
            <person name="Gargeya S."/>
            <person name="Fitzgerald M."/>
            <person name="Abouelleil A."/>
            <person name="Alvarado L."/>
            <person name="Chapman S.B."/>
            <person name="Gainer-Dewar J."/>
            <person name="Goldberg J."/>
            <person name="Griggs A."/>
            <person name="Gujja S."/>
            <person name="Hansen M."/>
            <person name="Howarth C."/>
            <person name="Imamovic A."/>
            <person name="Ireland A."/>
            <person name="Larimer J."/>
            <person name="McCowan C."/>
            <person name="Murphy C."/>
            <person name="Pearson M."/>
            <person name="Poon T.W."/>
            <person name="Priest M."/>
            <person name="Roberts A."/>
            <person name="Saif S."/>
            <person name="Shea T."/>
            <person name="Sykes S."/>
            <person name="Wortman J."/>
            <person name="Nusbaum C."/>
            <person name="Birren B."/>
        </authorList>
    </citation>
    <scope>NUCLEOTIDE SEQUENCE [LARGE SCALE GENOMIC DNA]</scope>
    <source>
        <strain evidence="1">CHvinca01</strain>
    </source>
</reference>